<comment type="caution">
    <text evidence="5">The sequence shown here is derived from an EMBL/GenBank/DDBJ whole genome shotgun (WGS) entry which is preliminary data.</text>
</comment>
<dbReference type="InterPro" id="IPR008920">
    <property type="entry name" value="TF_FadR/GntR_C"/>
</dbReference>
<evidence type="ECO:0000313" key="6">
    <source>
        <dbReference type="Proteomes" id="UP001284601"/>
    </source>
</evidence>
<gene>
    <name evidence="5" type="ORF">R7226_01685</name>
</gene>
<evidence type="ECO:0000313" key="5">
    <source>
        <dbReference type="EMBL" id="MDW5593030.1"/>
    </source>
</evidence>
<dbReference type="InterPro" id="IPR036390">
    <property type="entry name" value="WH_DNA-bd_sf"/>
</dbReference>
<dbReference type="SMART" id="SM00895">
    <property type="entry name" value="FCD"/>
    <property type="match status" value="1"/>
</dbReference>
<evidence type="ECO:0000256" key="3">
    <source>
        <dbReference type="ARBA" id="ARBA00023163"/>
    </source>
</evidence>
<keyword evidence="2" id="KW-0238">DNA-binding</keyword>
<evidence type="ECO:0000256" key="1">
    <source>
        <dbReference type="ARBA" id="ARBA00023015"/>
    </source>
</evidence>
<evidence type="ECO:0000256" key="2">
    <source>
        <dbReference type="ARBA" id="ARBA00023125"/>
    </source>
</evidence>
<dbReference type="Gene3D" id="1.10.10.10">
    <property type="entry name" value="Winged helix-like DNA-binding domain superfamily/Winged helix DNA-binding domain"/>
    <property type="match status" value="1"/>
</dbReference>
<organism evidence="5 6">
    <name type="scientific">Conexibacter stalactiti</name>
    <dbReference type="NCBI Taxonomy" id="1940611"/>
    <lineage>
        <taxon>Bacteria</taxon>
        <taxon>Bacillati</taxon>
        <taxon>Actinomycetota</taxon>
        <taxon>Thermoleophilia</taxon>
        <taxon>Solirubrobacterales</taxon>
        <taxon>Conexibacteraceae</taxon>
        <taxon>Conexibacter</taxon>
    </lineage>
</organism>
<dbReference type="PRINTS" id="PR00035">
    <property type="entry name" value="HTHGNTR"/>
</dbReference>
<keyword evidence="3" id="KW-0804">Transcription</keyword>
<protein>
    <submittedName>
        <fullName evidence="5">GntR family transcriptional regulator</fullName>
    </submittedName>
</protein>
<dbReference type="EMBL" id="JAWSTH010000002">
    <property type="protein sequence ID" value="MDW5593030.1"/>
    <property type="molecule type" value="Genomic_DNA"/>
</dbReference>
<name>A0ABU4HKF6_9ACTN</name>
<dbReference type="PANTHER" id="PTHR43537">
    <property type="entry name" value="TRANSCRIPTIONAL REGULATOR, GNTR FAMILY"/>
    <property type="match status" value="1"/>
</dbReference>
<reference evidence="6" key="1">
    <citation type="submission" date="2023-07" db="EMBL/GenBank/DDBJ databases">
        <title>Conexibacter stalactiti sp. nov., isolated from stalactites in a lava cave and emended description of the genus Conexibacter.</title>
        <authorList>
            <person name="Lee S.D."/>
        </authorList>
    </citation>
    <scope>NUCLEOTIDE SEQUENCE [LARGE SCALE GENOMIC DNA]</scope>
    <source>
        <strain evidence="6">KCTC 39840</strain>
    </source>
</reference>
<feature type="domain" description="HTH gntR-type" evidence="4">
    <location>
        <begin position="22"/>
        <end position="88"/>
    </location>
</feature>
<dbReference type="InterPro" id="IPR036388">
    <property type="entry name" value="WH-like_DNA-bd_sf"/>
</dbReference>
<dbReference type="InterPro" id="IPR000524">
    <property type="entry name" value="Tscrpt_reg_HTH_GntR"/>
</dbReference>
<keyword evidence="6" id="KW-1185">Reference proteome</keyword>
<dbReference type="CDD" id="cd07377">
    <property type="entry name" value="WHTH_GntR"/>
    <property type="match status" value="1"/>
</dbReference>
<dbReference type="Proteomes" id="UP001284601">
    <property type="component" value="Unassembled WGS sequence"/>
</dbReference>
<dbReference type="PANTHER" id="PTHR43537:SF5">
    <property type="entry name" value="UXU OPERON TRANSCRIPTIONAL REGULATOR"/>
    <property type="match status" value="1"/>
</dbReference>
<proteinExistence type="predicted"/>
<dbReference type="SUPFAM" id="SSF46785">
    <property type="entry name" value="Winged helix' DNA-binding domain"/>
    <property type="match status" value="1"/>
</dbReference>
<sequence>MSSNDTPTTTRPGGRALRPVRVTLAEQTAQILRDRIVWGELPPESWLAESELARDLGVSRTPVREALQRLEADGLLVRQGTRLLVAPFDQGVAVETLIMRELLEPFAATESVQRMSAADVKRLRGVLREMEKAGAHGRAASPRRGAQLNIEFHSLLNARCPYQRIIESIQVARDAYSALRLYTSYSADELERVHDEHVEIVEAAAAAAGSGNIAAAEHVGDLIRDHMRAARETLLRNRTHG</sequence>
<evidence type="ECO:0000259" key="4">
    <source>
        <dbReference type="PROSITE" id="PS50949"/>
    </source>
</evidence>
<dbReference type="SMART" id="SM00345">
    <property type="entry name" value="HTH_GNTR"/>
    <property type="match status" value="1"/>
</dbReference>
<reference evidence="5 6" key="2">
    <citation type="submission" date="2023-10" db="EMBL/GenBank/DDBJ databases">
        <authorList>
            <person name="Han X.F."/>
        </authorList>
    </citation>
    <scope>NUCLEOTIDE SEQUENCE [LARGE SCALE GENOMIC DNA]</scope>
    <source>
        <strain evidence="5 6">KCTC 39840</strain>
    </source>
</reference>
<dbReference type="Pfam" id="PF07729">
    <property type="entry name" value="FCD"/>
    <property type="match status" value="1"/>
</dbReference>
<dbReference type="SUPFAM" id="SSF48008">
    <property type="entry name" value="GntR ligand-binding domain-like"/>
    <property type="match status" value="1"/>
</dbReference>
<dbReference type="PROSITE" id="PS50949">
    <property type="entry name" value="HTH_GNTR"/>
    <property type="match status" value="1"/>
</dbReference>
<dbReference type="Gene3D" id="1.20.120.530">
    <property type="entry name" value="GntR ligand-binding domain-like"/>
    <property type="match status" value="1"/>
</dbReference>
<dbReference type="RefSeq" id="WP_318595291.1">
    <property type="nucleotide sequence ID" value="NZ_JAWSTH010000002.1"/>
</dbReference>
<dbReference type="Pfam" id="PF00392">
    <property type="entry name" value="GntR"/>
    <property type="match status" value="1"/>
</dbReference>
<dbReference type="InterPro" id="IPR011711">
    <property type="entry name" value="GntR_C"/>
</dbReference>
<accession>A0ABU4HKF6</accession>
<keyword evidence="1" id="KW-0805">Transcription regulation</keyword>